<sequence length="1089" mass="118337">MFCSSPHRVCGLAGRQTSGLTPPAGELPDLSQAELASMASLPTQHGQRGGHITCWEERGTREEEFLLSVIGGTEGSINWNVAAFFFGNTKGATPRPCVNYHSQKRFERFLQARGLLVSDFWVMRDRASRAVDLLKNVCGVPEPGTIASRQLLEEASRAPPPRPGPRDVGRIVVGRGPYNARRSTVTQEGSVAQPSPSPSTSSSVGAALGAAGGSQRLQRQQRQQSDRASTRLQGISMSQHMAQQRRQYQLMQQIRLERAAVLARQATNPAPQASQTGVTPEATASEESLSVTIEEPLSTHTAAVLDAMHSTMAPAVLYPWPANAPFQSEMRRPCAPTYFNLDALIEPSTQTGASLVQLGKRAFESSGNELDSAEAEPVAKRPCNATSENSQSLSPLLAASHFSLDGGSNCFPSSTPLVQPWSTTLFPETPQIAATEKSIKHGDRQAKGKNCEPDKVNGPFEDGSKETDAGIQAHGFVVSPLLLPAVAYRPEQAFESFQLSSSPISSTLCLLQKENVDANHDAPKTIENPRQDENGNSQVTRALNSTNVWSPTPSTRLRASLPPPSLKKSSTSPNRISPRRRPEPIFIPCQDQTDCMDSYALTTICRTDDAEAESHTSPPKRSSRIDGGAAQQADASGSFASTQDDNGKGKANLPTQLISLSKSADISHMAQSPQPQIANLTFGACFSDHPPSPPAFEPTSLMHQPEPLSQSDSCATSDIPVLPMDHARVCCRCAVAHTPPQSLALRSRPQMLLLGGMAYDCSEIRLMASEILACRSSGELPFSTAPLTDPKIIVEDWGILQILRLSRGNPNKKPSPDYERLRTEIKKLFTERDSDRSDEAARNAAKERIRFFLSAAAKEGSELHEILNRCENTPETYNNSTANQRSASLNIPKESWMASHHSEASVPPTSQSFRRKSQPPMGTPAPLTAHLPASAWTPHHAVPSYDRLRSGVPLTAEIQSIIKETVRDTMNEAMQPIQELREYIASVRDEMSQLVQTQLLTTDRLESMHGSVEVLAEVANAIPMQLEKALGDVQAAQCEGVEGLRLEQLHLQEEMVGSIDEAADAIAVDVEQRVRQGLEAQMSMWFSQL</sequence>
<dbReference type="Proteomes" id="UP001610728">
    <property type="component" value="Unassembled WGS sequence"/>
</dbReference>
<feature type="region of interest" description="Disordered" evidence="1">
    <location>
        <begin position="438"/>
        <end position="457"/>
    </location>
</feature>
<dbReference type="GeneID" id="98116389"/>
<protein>
    <submittedName>
        <fullName evidence="2">Uncharacterized protein</fullName>
    </submittedName>
</protein>
<feature type="compositionally biased region" description="Low complexity" evidence="1">
    <location>
        <begin position="626"/>
        <end position="641"/>
    </location>
</feature>
<gene>
    <name evidence="2" type="ORF">HOO65_020756</name>
</gene>
<feature type="compositionally biased region" description="Basic and acidic residues" evidence="1">
    <location>
        <begin position="438"/>
        <end position="455"/>
    </location>
</feature>
<feature type="region of interest" description="Disordered" evidence="1">
    <location>
        <begin position="152"/>
        <end position="233"/>
    </location>
</feature>
<feature type="compositionally biased region" description="Low complexity" evidence="1">
    <location>
        <begin position="198"/>
        <end position="223"/>
    </location>
</feature>
<organism evidence="2 3">
    <name type="scientific">Ceratocystis lukuohia</name>
    <dbReference type="NCBI Taxonomy" id="2019550"/>
    <lineage>
        <taxon>Eukaryota</taxon>
        <taxon>Fungi</taxon>
        <taxon>Dikarya</taxon>
        <taxon>Ascomycota</taxon>
        <taxon>Pezizomycotina</taxon>
        <taxon>Sordariomycetes</taxon>
        <taxon>Hypocreomycetidae</taxon>
        <taxon>Microascales</taxon>
        <taxon>Ceratocystidaceae</taxon>
        <taxon>Ceratocystis</taxon>
    </lineage>
</organism>
<name>A0ABR4MPP0_9PEZI</name>
<evidence type="ECO:0000313" key="3">
    <source>
        <dbReference type="Proteomes" id="UP001610728"/>
    </source>
</evidence>
<feature type="region of interest" description="Disordered" evidence="1">
    <location>
        <begin position="544"/>
        <end position="589"/>
    </location>
</feature>
<evidence type="ECO:0000256" key="1">
    <source>
        <dbReference type="SAM" id="MobiDB-lite"/>
    </source>
</evidence>
<comment type="caution">
    <text evidence="2">The sequence shown here is derived from an EMBL/GenBank/DDBJ whole genome shotgun (WGS) entry which is preliminary data.</text>
</comment>
<dbReference type="EMBL" id="JABSNW010000002">
    <property type="protein sequence ID" value="KAL2890214.1"/>
    <property type="molecule type" value="Genomic_DNA"/>
</dbReference>
<feature type="compositionally biased region" description="Polar residues" evidence="1">
    <location>
        <begin position="181"/>
        <end position="193"/>
    </location>
</feature>
<accession>A0ABR4MPP0</accession>
<dbReference type="RefSeq" id="XP_070861394.1">
    <property type="nucleotide sequence ID" value="XM_071006272.1"/>
</dbReference>
<reference evidence="2 3" key="1">
    <citation type="submission" date="2020-05" db="EMBL/GenBank/DDBJ databases">
        <title>Ceratocystis lukuohia genome.</title>
        <authorList>
            <person name="Harrington T.C."/>
            <person name="Kim K."/>
            <person name="Mayers C.G."/>
        </authorList>
    </citation>
    <scope>NUCLEOTIDE SEQUENCE [LARGE SCALE GENOMIC DNA]</scope>
    <source>
        <strain evidence="2 3">C4212</strain>
    </source>
</reference>
<feature type="region of interest" description="Disordered" evidence="1">
    <location>
        <begin position="896"/>
        <end position="931"/>
    </location>
</feature>
<feature type="region of interest" description="Disordered" evidence="1">
    <location>
        <begin position="609"/>
        <end position="652"/>
    </location>
</feature>
<proteinExistence type="predicted"/>
<feature type="compositionally biased region" description="Low complexity" evidence="1">
    <location>
        <begin position="553"/>
        <end position="573"/>
    </location>
</feature>
<keyword evidence="3" id="KW-1185">Reference proteome</keyword>
<evidence type="ECO:0000313" key="2">
    <source>
        <dbReference type="EMBL" id="KAL2890214.1"/>
    </source>
</evidence>